<dbReference type="InterPro" id="IPR051464">
    <property type="entry name" value="Peptidase_M42_aminopept"/>
</dbReference>
<dbReference type="InterPro" id="IPR008007">
    <property type="entry name" value="Peptidase_M42"/>
</dbReference>
<feature type="binding site" evidence="5">
    <location>
        <position position="178"/>
    </location>
    <ligand>
        <name>Zn(2+)</name>
        <dbReference type="ChEBI" id="CHEBI:29105"/>
        <label>2</label>
    </ligand>
</feature>
<feature type="binding site" evidence="5">
    <location>
        <position position="282"/>
    </location>
    <ligand>
        <name>Zn(2+)</name>
        <dbReference type="ChEBI" id="CHEBI:29105"/>
        <label>2</label>
    </ligand>
</feature>
<evidence type="ECO:0000313" key="6">
    <source>
        <dbReference type="EMBL" id="MBT1708113.1"/>
    </source>
</evidence>
<accession>A0AAP2DVD3</accession>
<keyword evidence="7" id="KW-1185">Reference proteome</keyword>
<evidence type="ECO:0000256" key="5">
    <source>
        <dbReference type="PIRSR" id="PIRSR001123-2"/>
    </source>
</evidence>
<reference evidence="6 7" key="1">
    <citation type="submission" date="2021-05" db="EMBL/GenBank/DDBJ databases">
        <title>A Polyphasic approach of four new species of the genus Ohtaekwangia: Ohtaekwangia histidinii sp. nov., Ohtaekwangia cretensis sp. nov., Ohtaekwangia indiensis sp. nov., Ohtaekwangia reichenbachii sp. nov. from diverse environment.</title>
        <authorList>
            <person name="Octaviana S."/>
        </authorList>
    </citation>
    <scope>NUCLEOTIDE SEQUENCE [LARGE SCALE GENOMIC DNA]</scope>
    <source>
        <strain evidence="6 7">PWU5</strain>
    </source>
</reference>
<evidence type="ECO:0000256" key="3">
    <source>
        <dbReference type="PIRNR" id="PIRNR001123"/>
    </source>
</evidence>
<comment type="similarity">
    <text evidence="3">Belongs to the peptidase M42 family.</text>
</comment>
<feature type="binding site" evidence="5">
    <location>
        <position position="204"/>
    </location>
    <ligand>
        <name>Zn(2+)</name>
        <dbReference type="ChEBI" id="CHEBI:29105"/>
        <label>1</label>
    </ligand>
</feature>
<dbReference type="GO" id="GO:0004177">
    <property type="term" value="F:aminopeptidase activity"/>
    <property type="evidence" value="ECO:0007669"/>
    <property type="project" value="UniProtKB-UniRule"/>
</dbReference>
<evidence type="ECO:0000256" key="1">
    <source>
        <dbReference type="ARBA" id="ARBA00022723"/>
    </source>
</evidence>
<comment type="caution">
    <text evidence="6">The sequence shown here is derived from an EMBL/GenBank/DDBJ whole genome shotgun (WGS) entry which is preliminary data.</text>
</comment>
<feature type="binding site" evidence="5">
    <location>
        <position position="151"/>
    </location>
    <ligand>
        <name>Zn(2+)</name>
        <dbReference type="ChEBI" id="CHEBI:29105"/>
        <label>1</label>
    </ligand>
</feature>
<dbReference type="GO" id="GO:0046872">
    <property type="term" value="F:metal ion binding"/>
    <property type="evidence" value="ECO:0007669"/>
    <property type="project" value="UniProtKB-UniRule"/>
</dbReference>
<keyword evidence="2" id="KW-0378">Hydrolase</keyword>
<comment type="cofactor">
    <cofactor evidence="5">
        <name>a divalent metal cation</name>
        <dbReference type="ChEBI" id="CHEBI:60240"/>
    </cofactor>
    <text evidence="5">Binds 2 divalent metal cations per subunit.</text>
</comment>
<dbReference type="PIRSF" id="PIRSF001123">
    <property type="entry name" value="PepA_GA"/>
    <property type="match status" value="1"/>
</dbReference>
<dbReference type="Gene3D" id="3.40.630.10">
    <property type="entry name" value="Zn peptidases"/>
    <property type="match status" value="2"/>
</dbReference>
<evidence type="ECO:0000256" key="2">
    <source>
        <dbReference type="ARBA" id="ARBA00022801"/>
    </source>
</evidence>
<dbReference type="PANTHER" id="PTHR32481:SF0">
    <property type="entry name" value="AMINOPEPTIDASE YPDE-RELATED"/>
    <property type="match status" value="1"/>
</dbReference>
<dbReference type="Pfam" id="PF05343">
    <property type="entry name" value="Peptidase_M42"/>
    <property type="match status" value="1"/>
</dbReference>
<feature type="binding site" evidence="5">
    <location>
        <position position="151"/>
    </location>
    <ligand>
        <name>Zn(2+)</name>
        <dbReference type="ChEBI" id="CHEBI:29105"/>
        <label>2</label>
    </ligand>
</feature>
<sequence>MIQEFKLLKQLCEVHAPSGNEVGMKDFLLRYIAKESKKWKVKPEVYHGEEFQDCIVLKFGAPRTAIFAHMDSIGFTVRYFNQLLPIGSPDADAGTVLVGEDSLGAIECVLEFDKDNHAFYSFGRQIDRGTELTYKVNFRDSKMYIQSAYLDDRMGIYAALKVAETLKDGVIVFTCWEEHGGGSVPYLAKFIYEQWQVRQALISDITWVSDGVAPGKGVAISMRDRNLPRRSFVDRIIAIARKRQVDFQLEVEGMGSSDGRELQVSPYPIDWCFVGAPESGPHTPDERVHKHDIRTMIELYQWLMKDL</sequence>
<evidence type="ECO:0000313" key="7">
    <source>
        <dbReference type="Proteomes" id="UP001319080"/>
    </source>
</evidence>
<protein>
    <submittedName>
        <fullName evidence="6">M20/M25/M40 family metallo-hydrolase</fullName>
    </submittedName>
</protein>
<name>A0AAP2DVD3_9BACT</name>
<dbReference type="PANTHER" id="PTHR32481">
    <property type="entry name" value="AMINOPEPTIDASE"/>
    <property type="match status" value="1"/>
</dbReference>
<dbReference type="SUPFAM" id="SSF53187">
    <property type="entry name" value="Zn-dependent exopeptidases"/>
    <property type="match status" value="1"/>
</dbReference>
<feature type="active site" description="Proton acceptor" evidence="4">
    <location>
        <position position="177"/>
    </location>
</feature>
<dbReference type="AlphaFoldDB" id="A0AAP2DVD3"/>
<dbReference type="Proteomes" id="UP001319080">
    <property type="component" value="Unassembled WGS sequence"/>
</dbReference>
<dbReference type="RefSeq" id="WP_254083703.1">
    <property type="nucleotide sequence ID" value="NZ_JAHESE010000005.1"/>
</dbReference>
<dbReference type="EMBL" id="JAHESE010000005">
    <property type="protein sequence ID" value="MBT1708113.1"/>
    <property type="molecule type" value="Genomic_DNA"/>
</dbReference>
<keyword evidence="1 5" id="KW-0479">Metal-binding</keyword>
<gene>
    <name evidence="6" type="ORF">KK062_07760</name>
</gene>
<evidence type="ECO:0000256" key="4">
    <source>
        <dbReference type="PIRSR" id="PIRSR001123-1"/>
    </source>
</evidence>
<feature type="binding site" evidence="5">
    <location>
        <position position="69"/>
    </location>
    <ligand>
        <name>Zn(2+)</name>
        <dbReference type="ChEBI" id="CHEBI:29105"/>
        <label>1</label>
    </ligand>
</feature>
<proteinExistence type="inferred from homology"/>
<organism evidence="6 7">
    <name type="scientific">Dawidia cretensis</name>
    <dbReference type="NCBI Taxonomy" id="2782350"/>
    <lineage>
        <taxon>Bacteria</taxon>
        <taxon>Pseudomonadati</taxon>
        <taxon>Bacteroidota</taxon>
        <taxon>Cytophagia</taxon>
        <taxon>Cytophagales</taxon>
        <taxon>Chryseotaleaceae</taxon>
        <taxon>Dawidia</taxon>
    </lineage>
</organism>